<dbReference type="GeneID" id="37021378"/>
<sequence>MVKKEKVKRGKESLASNKEEKQVSLDRNLDHLARSADNILPPPHWPEGVVYLGWHSQPSTKLPSIQHLTFCVAPRLAYEAHPSQIRARQWTEVRTITASTAFIPAFGSSLTTHPAVGQCGLFARKTIPPRTLVVPSYGLVHLAGDEEGDEDAESRYDAAIEADDGTKLGIDATRMGTEARFVNDYRGILQRPNLFFQEWSAPFPKDVLCAKPTLKPPSQIRGLAMYSGAHPISAGTELCVSYGKGWWAARERD</sequence>
<evidence type="ECO:0000259" key="2">
    <source>
        <dbReference type="Pfam" id="PF00856"/>
    </source>
</evidence>
<proteinExistence type="predicted"/>
<organism evidence="3 4">
    <name type="scientific">Meira miltonrushii</name>
    <dbReference type="NCBI Taxonomy" id="1280837"/>
    <lineage>
        <taxon>Eukaryota</taxon>
        <taxon>Fungi</taxon>
        <taxon>Dikarya</taxon>
        <taxon>Basidiomycota</taxon>
        <taxon>Ustilaginomycotina</taxon>
        <taxon>Exobasidiomycetes</taxon>
        <taxon>Exobasidiales</taxon>
        <taxon>Brachybasidiaceae</taxon>
        <taxon>Meira</taxon>
    </lineage>
</organism>
<evidence type="ECO:0000313" key="3">
    <source>
        <dbReference type="EMBL" id="PWN32207.1"/>
    </source>
</evidence>
<accession>A0A316V3S2</accession>
<protein>
    <recommendedName>
        <fullName evidence="2">SET domain-containing protein</fullName>
    </recommendedName>
</protein>
<dbReference type="SUPFAM" id="SSF82199">
    <property type="entry name" value="SET domain"/>
    <property type="match status" value="1"/>
</dbReference>
<dbReference type="RefSeq" id="XP_025352509.1">
    <property type="nucleotide sequence ID" value="XM_025499597.1"/>
</dbReference>
<dbReference type="OrthoDB" id="5792673at2759"/>
<gene>
    <name evidence="3" type="ORF">FA14DRAFT_162418</name>
</gene>
<dbReference type="InterPro" id="IPR001214">
    <property type="entry name" value="SET_dom"/>
</dbReference>
<dbReference type="Gene3D" id="2.170.270.10">
    <property type="entry name" value="SET domain"/>
    <property type="match status" value="1"/>
</dbReference>
<dbReference type="AlphaFoldDB" id="A0A316V3S2"/>
<keyword evidence="4" id="KW-1185">Reference proteome</keyword>
<reference evidence="3 4" key="1">
    <citation type="journal article" date="2018" name="Mol. Biol. Evol.">
        <title>Broad Genomic Sampling Reveals a Smut Pathogenic Ancestry of the Fungal Clade Ustilaginomycotina.</title>
        <authorList>
            <person name="Kijpornyongpan T."/>
            <person name="Mondo S.J."/>
            <person name="Barry K."/>
            <person name="Sandor L."/>
            <person name="Lee J."/>
            <person name="Lipzen A."/>
            <person name="Pangilinan J."/>
            <person name="LaButti K."/>
            <person name="Hainaut M."/>
            <person name="Henrissat B."/>
            <person name="Grigoriev I.V."/>
            <person name="Spatafora J.W."/>
            <person name="Aime M.C."/>
        </authorList>
    </citation>
    <scope>NUCLEOTIDE SEQUENCE [LARGE SCALE GENOMIC DNA]</scope>
    <source>
        <strain evidence="3 4">MCA 3882</strain>
    </source>
</reference>
<dbReference type="Proteomes" id="UP000245771">
    <property type="component" value="Unassembled WGS sequence"/>
</dbReference>
<dbReference type="EMBL" id="KZ819606">
    <property type="protein sequence ID" value="PWN32207.1"/>
    <property type="molecule type" value="Genomic_DNA"/>
</dbReference>
<evidence type="ECO:0000313" key="4">
    <source>
        <dbReference type="Proteomes" id="UP000245771"/>
    </source>
</evidence>
<dbReference type="Pfam" id="PF00856">
    <property type="entry name" value="SET"/>
    <property type="match status" value="1"/>
</dbReference>
<dbReference type="STRING" id="1280837.A0A316V3S2"/>
<evidence type="ECO:0000256" key="1">
    <source>
        <dbReference type="SAM" id="MobiDB-lite"/>
    </source>
</evidence>
<feature type="region of interest" description="Disordered" evidence="1">
    <location>
        <begin position="1"/>
        <end position="25"/>
    </location>
</feature>
<name>A0A316V3S2_9BASI</name>
<dbReference type="InterPro" id="IPR046341">
    <property type="entry name" value="SET_dom_sf"/>
</dbReference>
<dbReference type="InParanoid" id="A0A316V3S2"/>
<feature type="domain" description="SET" evidence="2">
    <location>
        <begin position="119"/>
        <end position="243"/>
    </location>
</feature>